<feature type="non-terminal residue" evidence="1">
    <location>
        <position position="1"/>
    </location>
</feature>
<reference evidence="1 2" key="1">
    <citation type="submission" date="2023-03" db="EMBL/GenBank/DDBJ databases">
        <title>Genome insight into feeding habits of ladybird beetles.</title>
        <authorList>
            <person name="Li H.-S."/>
            <person name="Huang Y.-H."/>
            <person name="Pang H."/>
        </authorList>
    </citation>
    <scope>NUCLEOTIDE SEQUENCE [LARGE SCALE GENOMIC DNA]</scope>
    <source>
        <strain evidence="1">SYSU_2023b</strain>
        <tissue evidence="1">Whole body</tissue>
    </source>
</reference>
<evidence type="ECO:0000313" key="2">
    <source>
        <dbReference type="Proteomes" id="UP001431783"/>
    </source>
</evidence>
<dbReference type="AlphaFoldDB" id="A0AAW1VD46"/>
<accession>A0AAW1VD46</accession>
<name>A0AAW1VD46_9CUCU</name>
<protein>
    <submittedName>
        <fullName evidence="1">Uncharacterized protein</fullName>
    </submittedName>
</protein>
<evidence type="ECO:0000313" key="1">
    <source>
        <dbReference type="EMBL" id="KAK9891478.1"/>
    </source>
</evidence>
<gene>
    <name evidence="1" type="ORF">WA026_014715</name>
</gene>
<dbReference type="Proteomes" id="UP001431783">
    <property type="component" value="Unassembled WGS sequence"/>
</dbReference>
<keyword evidence="2" id="KW-1185">Reference proteome</keyword>
<dbReference type="EMBL" id="JARQZJ010000128">
    <property type="protein sequence ID" value="KAK9891478.1"/>
    <property type="molecule type" value="Genomic_DNA"/>
</dbReference>
<organism evidence="1 2">
    <name type="scientific">Henosepilachna vigintioctopunctata</name>
    <dbReference type="NCBI Taxonomy" id="420089"/>
    <lineage>
        <taxon>Eukaryota</taxon>
        <taxon>Metazoa</taxon>
        <taxon>Ecdysozoa</taxon>
        <taxon>Arthropoda</taxon>
        <taxon>Hexapoda</taxon>
        <taxon>Insecta</taxon>
        <taxon>Pterygota</taxon>
        <taxon>Neoptera</taxon>
        <taxon>Endopterygota</taxon>
        <taxon>Coleoptera</taxon>
        <taxon>Polyphaga</taxon>
        <taxon>Cucujiformia</taxon>
        <taxon>Coccinelloidea</taxon>
        <taxon>Coccinellidae</taxon>
        <taxon>Epilachninae</taxon>
        <taxon>Epilachnini</taxon>
        <taxon>Henosepilachna</taxon>
    </lineage>
</organism>
<sequence>TENDDELHMADSGSVPNERNGFEYLTLSSVMGLQDEGPNRFSQFLRAVKPYCMKIGWNLHK</sequence>
<proteinExistence type="predicted"/>
<comment type="caution">
    <text evidence="1">The sequence shown here is derived from an EMBL/GenBank/DDBJ whole genome shotgun (WGS) entry which is preliminary data.</text>
</comment>